<organism evidence="1 2">
    <name type="scientific">Acidimangrovimonas pyrenivorans</name>
    <dbReference type="NCBI Taxonomy" id="2030798"/>
    <lineage>
        <taxon>Bacteria</taxon>
        <taxon>Pseudomonadati</taxon>
        <taxon>Pseudomonadota</taxon>
        <taxon>Alphaproteobacteria</taxon>
        <taxon>Rhodobacterales</taxon>
        <taxon>Paracoccaceae</taxon>
        <taxon>Acidimangrovimonas</taxon>
    </lineage>
</organism>
<dbReference type="EMBL" id="JBHRSK010000004">
    <property type="protein sequence ID" value="MFC2968181.1"/>
    <property type="molecule type" value="Genomic_DNA"/>
</dbReference>
<dbReference type="Gene3D" id="1.25.40.380">
    <property type="entry name" value="Protein of unknown function DUF1810"/>
    <property type="match status" value="1"/>
</dbReference>
<dbReference type="Proteomes" id="UP001595443">
    <property type="component" value="Unassembled WGS sequence"/>
</dbReference>
<dbReference type="RefSeq" id="WP_377832855.1">
    <property type="nucleotide sequence ID" value="NZ_JBHRSK010000004.1"/>
</dbReference>
<reference evidence="2" key="1">
    <citation type="journal article" date="2019" name="Int. J. Syst. Evol. Microbiol.">
        <title>The Global Catalogue of Microorganisms (GCM) 10K type strain sequencing project: providing services to taxonomists for standard genome sequencing and annotation.</title>
        <authorList>
            <consortium name="The Broad Institute Genomics Platform"/>
            <consortium name="The Broad Institute Genome Sequencing Center for Infectious Disease"/>
            <person name="Wu L."/>
            <person name="Ma J."/>
        </authorList>
    </citation>
    <scope>NUCLEOTIDE SEQUENCE [LARGE SCALE GENOMIC DNA]</scope>
    <source>
        <strain evidence="2">KCTC 62192</strain>
    </source>
</reference>
<dbReference type="InterPro" id="IPR036287">
    <property type="entry name" value="Rv1873-like_sf"/>
</dbReference>
<sequence>MGSGATGDLSRFARAQDGVYEIALAELRAGRKATHWMWFIFPQLASLGRSATAKFYGIADLAEARAYLAEPVLGPRLAECFRAVLGHDGLTAEQIMGHIDGLKLRSSATLFREAGSGEMAQLAQAVLDRFYGGEACPLTMAELGEAS</sequence>
<name>A0ABV7AGJ7_9RHOB</name>
<keyword evidence="2" id="KW-1185">Reference proteome</keyword>
<dbReference type="InterPro" id="IPR014937">
    <property type="entry name" value="DUF1810"/>
</dbReference>
<dbReference type="Pfam" id="PF08837">
    <property type="entry name" value="DUF1810"/>
    <property type="match status" value="1"/>
</dbReference>
<evidence type="ECO:0000313" key="1">
    <source>
        <dbReference type="EMBL" id="MFC2968181.1"/>
    </source>
</evidence>
<dbReference type="SUPFAM" id="SSF140736">
    <property type="entry name" value="Rv1873-like"/>
    <property type="match status" value="1"/>
</dbReference>
<protein>
    <submittedName>
        <fullName evidence="1">DUF1810 domain-containing protein</fullName>
    </submittedName>
</protein>
<proteinExistence type="predicted"/>
<evidence type="ECO:0000313" key="2">
    <source>
        <dbReference type="Proteomes" id="UP001595443"/>
    </source>
</evidence>
<comment type="caution">
    <text evidence="1">The sequence shown here is derived from an EMBL/GenBank/DDBJ whole genome shotgun (WGS) entry which is preliminary data.</text>
</comment>
<dbReference type="PIRSF" id="PIRSF008546">
    <property type="entry name" value="UCP008546"/>
    <property type="match status" value="1"/>
</dbReference>
<gene>
    <name evidence="1" type="ORF">ACFOES_08750</name>
</gene>
<accession>A0ABV7AGJ7</accession>